<dbReference type="EMBL" id="JBHSQW010000001">
    <property type="protein sequence ID" value="MFC5992761.1"/>
    <property type="molecule type" value="Genomic_DNA"/>
</dbReference>
<evidence type="ECO:0000313" key="13">
    <source>
        <dbReference type="Proteomes" id="UP001596302"/>
    </source>
</evidence>
<feature type="chain" id="PRO_5047540390" evidence="10">
    <location>
        <begin position="28"/>
        <end position="414"/>
    </location>
</feature>
<evidence type="ECO:0000259" key="11">
    <source>
        <dbReference type="Pfam" id="PF00768"/>
    </source>
</evidence>
<evidence type="ECO:0000256" key="7">
    <source>
        <dbReference type="RuleBase" id="RU004016"/>
    </source>
</evidence>
<dbReference type="PRINTS" id="PR00725">
    <property type="entry name" value="DADACBPTASE1"/>
</dbReference>
<evidence type="ECO:0000256" key="1">
    <source>
        <dbReference type="ARBA" id="ARBA00007164"/>
    </source>
</evidence>
<evidence type="ECO:0000256" key="10">
    <source>
        <dbReference type="SAM" id="SignalP"/>
    </source>
</evidence>
<keyword evidence="6" id="KW-0961">Cell wall biogenesis/degradation</keyword>
<dbReference type="InterPro" id="IPR012338">
    <property type="entry name" value="Beta-lactam/transpept-like"/>
</dbReference>
<keyword evidence="4" id="KW-0133">Cell shape</keyword>
<dbReference type="InterPro" id="IPR001967">
    <property type="entry name" value="Peptidase_S11_N"/>
</dbReference>
<dbReference type="InterPro" id="IPR018044">
    <property type="entry name" value="Peptidase_S11"/>
</dbReference>
<feature type="domain" description="Peptidase S11 D-alanyl-D-alanine carboxypeptidase A N-terminal" evidence="11">
    <location>
        <begin position="99"/>
        <end position="317"/>
    </location>
</feature>
<organism evidence="12 13">
    <name type="scientific">Pseudonocardia hispaniensis</name>
    <dbReference type="NCBI Taxonomy" id="904933"/>
    <lineage>
        <taxon>Bacteria</taxon>
        <taxon>Bacillati</taxon>
        <taxon>Actinomycetota</taxon>
        <taxon>Actinomycetes</taxon>
        <taxon>Pseudonocardiales</taxon>
        <taxon>Pseudonocardiaceae</taxon>
        <taxon>Pseudonocardia</taxon>
    </lineage>
</organism>
<dbReference type="Pfam" id="PF00768">
    <property type="entry name" value="Peptidase_S11"/>
    <property type="match status" value="1"/>
</dbReference>
<keyword evidence="12" id="KW-0121">Carboxypeptidase</keyword>
<reference evidence="13" key="1">
    <citation type="journal article" date="2019" name="Int. J. Syst. Evol. Microbiol.">
        <title>The Global Catalogue of Microorganisms (GCM) 10K type strain sequencing project: providing services to taxonomists for standard genome sequencing and annotation.</title>
        <authorList>
            <consortium name="The Broad Institute Genomics Platform"/>
            <consortium name="The Broad Institute Genome Sequencing Center for Infectious Disease"/>
            <person name="Wu L."/>
            <person name="Ma J."/>
        </authorList>
    </citation>
    <scope>NUCLEOTIDE SEQUENCE [LARGE SCALE GENOMIC DNA]</scope>
    <source>
        <strain evidence="13">CCM 8391</strain>
    </source>
</reference>
<feature type="transmembrane region" description="Helical" evidence="9">
    <location>
        <begin position="389"/>
        <end position="408"/>
    </location>
</feature>
<evidence type="ECO:0000256" key="9">
    <source>
        <dbReference type="SAM" id="Phobius"/>
    </source>
</evidence>
<keyword evidence="5" id="KW-0573">Peptidoglycan synthesis</keyword>
<comment type="similarity">
    <text evidence="1 7">Belongs to the peptidase S11 family.</text>
</comment>
<dbReference type="SUPFAM" id="SSF56601">
    <property type="entry name" value="beta-lactamase/transpeptidase-like"/>
    <property type="match status" value="1"/>
</dbReference>
<keyword evidence="2 10" id="KW-0732">Signal</keyword>
<dbReference type="PANTHER" id="PTHR21581">
    <property type="entry name" value="D-ALANYL-D-ALANINE CARBOXYPEPTIDASE"/>
    <property type="match status" value="1"/>
</dbReference>
<name>A0ABW1IWA6_9PSEU</name>
<accession>A0ABW1IWA6</accession>
<feature type="signal peptide" evidence="10">
    <location>
        <begin position="1"/>
        <end position="27"/>
    </location>
</feature>
<evidence type="ECO:0000256" key="2">
    <source>
        <dbReference type="ARBA" id="ARBA00022729"/>
    </source>
</evidence>
<comment type="caution">
    <text evidence="12">The sequence shown here is derived from an EMBL/GenBank/DDBJ whole genome shotgun (WGS) entry which is preliminary data.</text>
</comment>
<keyword evidence="12" id="KW-0645">Protease</keyword>
<evidence type="ECO:0000256" key="4">
    <source>
        <dbReference type="ARBA" id="ARBA00022960"/>
    </source>
</evidence>
<dbReference type="RefSeq" id="WP_379581622.1">
    <property type="nucleotide sequence ID" value="NZ_JBHSQW010000001.1"/>
</dbReference>
<keyword evidence="13" id="KW-1185">Reference proteome</keyword>
<gene>
    <name evidence="12" type="ORF">ACFQE5_00885</name>
</gene>
<dbReference type="Proteomes" id="UP001596302">
    <property type="component" value="Unassembled WGS sequence"/>
</dbReference>
<keyword evidence="3 12" id="KW-0378">Hydrolase</keyword>
<dbReference type="Gene3D" id="3.40.710.10">
    <property type="entry name" value="DD-peptidase/beta-lactamase superfamily"/>
    <property type="match status" value="1"/>
</dbReference>
<keyword evidence="9" id="KW-1133">Transmembrane helix</keyword>
<keyword evidence="9" id="KW-0472">Membrane</keyword>
<evidence type="ECO:0000313" key="12">
    <source>
        <dbReference type="EMBL" id="MFC5992761.1"/>
    </source>
</evidence>
<dbReference type="PANTHER" id="PTHR21581:SF33">
    <property type="entry name" value="D-ALANYL-D-ALANINE CARBOXYPEPTIDASE DACB"/>
    <property type="match status" value="1"/>
</dbReference>
<sequence length="414" mass="41515">MAGVRWAVLRAAAALIVVGLGGSPALATTPIVPIAAASQAFPGPVGVCPGQEAPPPPPAPEELVSGAPPPAPLPVPREPVGGPRLGSCGDVLAPGASPPPEVSAAGWVVADLDTGAVLEAHDPHGRHRPASTLKILTALVVLERLDLDTVVVGTADDANVEGSRAGIGPGGQYTVRQLLAGLLLNSGNDTANALARSLGGIPTTLAAMSAEAARLGALDTRPATPSGLDGPGMSTSAYDLALLFRAALDRPEFARLIATPSVDFPGFGDKPGFQVYTDNQLLLHYPGAIGGKTGFTDAARHTFVGAALRDGRRLVVALVRGEQRPVPMWRQAAALLDHGFSLPASTSVGTLVAAAPERPVATQTTGNGPGAQAASGATGTGGGLTSAQLLAGFGTVVAVVTLAVVVIGRRRISR</sequence>
<dbReference type="GO" id="GO:0004180">
    <property type="term" value="F:carboxypeptidase activity"/>
    <property type="evidence" value="ECO:0007669"/>
    <property type="project" value="UniProtKB-KW"/>
</dbReference>
<evidence type="ECO:0000256" key="5">
    <source>
        <dbReference type="ARBA" id="ARBA00022984"/>
    </source>
</evidence>
<evidence type="ECO:0000256" key="3">
    <source>
        <dbReference type="ARBA" id="ARBA00022801"/>
    </source>
</evidence>
<dbReference type="EC" id="3.4.-.-" evidence="12"/>
<feature type="region of interest" description="Disordered" evidence="8">
    <location>
        <begin position="47"/>
        <end position="74"/>
    </location>
</feature>
<evidence type="ECO:0000256" key="8">
    <source>
        <dbReference type="SAM" id="MobiDB-lite"/>
    </source>
</evidence>
<keyword evidence="9" id="KW-0812">Transmembrane</keyword>
<proteinExistence type="inferred from homology"/>
<protein>
    <submittedName>
        <fullName evidence="12">D-alanyl-D-alanine carboxypeptidase family protein</fullName>
        <ecNumber evidence="12">3.4.-.-</ecNumber>
    </submittedName>
</protein>
<evidence type="ECO:0000256" key="6">
    <source>
        <dbReference type="ARBA" id="ARBA00023316"/>
    </source>
</evidence>